<dbReference type="EMBL" id="NWQG01000095">
    <property type="protein sequence ID" value="PDQ20108.1"/>
    <property type="molecule type" value="Genomic_DNA"/>
</dbReference>
<accession>A0A2A6FFA8</accession>
<dbReference type="Pfam" id="PF14072">
    <property type="entry name" value="DndB"/>
    <property type="match status" value="1"/>
</dbReference>
<name>A0A2A6FFA8_9HYPH</name>
<comment type="caution">
    <text evidence="1">The sequence shown here is derived from an EMBL/GenBank/DDBJ whole genome shotgun (WGS) entry which is preliminary data.</text>
</comment>
<dbReference type="AlphaFoldDB" id="A0A2A6FFA8"/>
<dbReference type="InterPro" id="IPR017642">
    <property type="entry name" value="DNA_S_mod_DndB"/>
</dbReference>
<sequence length="362" mass="40425">MNKQHFLRFDALAPVQSEKLTVFTFVANAAEVARIARIERAGRDDGGALQGFQRPQIAGHIREIRDYLEKPNSILPNAIVVAFMGHAWLEPATNPESRLCRLVIDTSNGPPGWIVDGQQRFTALSELRGRDFEVLVSGFLCETEEELQKQFILVNNTRPLPKALVYELLPKVGDLPHRMSSRSQAALATEALNYRKGSSLRGLIKQQTNPKGVIRDTVLQRVIMNSLSDGALRLYAGEDELLLDRGVTMMSEFYHAVQHVFADDWAGKTPKTSRLIHGTGIIALGYVMDFLNSVTGAATRDEFASGLRLLKGRTAWSGGEWEFGAERRRWNGLQNVPSDVRQLSLHLVQVLKRRLAESERAA</sequence>
<dbReference type="NCBIfam" id="NF041060">
    <property type="entry name" value="DpdB"/>
    <property type="match status" value="1"/>
</dbReference>
<proteinExistence type="predicted"/>
<organism evidence="1 2">
    <name type="scientific">Mesorhizobium sanjuanii</name>
    <dbReference type="NCBI Taxonomy" id="2037900"/>
    <lineage>
        <taxon>Bacteria</taxon>
        <taxon>Pseudomonadati</taxon>
        <taxon>Pseudomonadota</taxon>
        <taxon>Alphaproteobacteria</taxon>
        <taxon>Hyphomicrobiales</taxon>
        <taxon>Phyllobacteriaceae</taxon>
        <taxon>Mesorhizobium</taxon>
    </lineage>
</organism>
<evidence type="ECO:0008006" key="3">
    <source>
        <dbReference type="Google" id="ProtNLM"/>
    </source>
</evidence>
<dbReference type="NCBIfam" id="TIGR03187">
    <property type="entry name" value="DGQHR"/>
    <property type="match status" value="1"/>
</dbReference>
<dbReference type="InterPro" id="IPR017601">
    <property type="entry name" value="DGQHR-contain_dom"/>
</dbReference>
<dbReference type="Proteomes" id="UP000219182">
    <property type="component" value="Unassembled WGS sequence"/>
</dbReference>
<dbReference type="RefSeq" id="WP_097574732.1">
    <property type="nucleotide sequence ID" value="NZ_NWQG01000095.1"/>
</dbReference>
<gene>
    <name evidence="1" type="ORF">CN311_15945</name>
</gene>
<reference evidence="1 2" key="1">
    <citation type="submission" date="2017-09" db="EMBL/GenBank/DDBJ databases">
        <title>Mesorhizobum sanjuanii sp. nov. isolated from nodules of Lotus tenuis in saline-alkaline lowlands of Flooding Pampa.</title>
        <authorList>
            <person name="Sannazzaro A.I."/>
            <person name="Torres Tejerizo G.A."/>
            <person name="Fontana F."/>
            <person name="Cumpa Velazquez L.M."/>
            <person name="Hansen L."/>
            <person name="Pistorio M."/>
            <person name="Estrella M.J."/>
        </authorList>
    </citation>
    <scope>NUCLEOTIDE SEQUENCE [LARGE SCALE GENOMIC DNA]</scope>
    <source>
        <strain evidence="1 2">BSA136</strain>
    </source>
</reference>
<protein>
    <recommendedName>
        <fullName evidence="3">DGQHR domain-containing protein</fullName>
    </recommendedName>
</protein>
<keyword evidence="2" id="KW-1185">Reference proteome</keyword>
<evidence type="ECO:0000313" key="1">
    <source>
        <dbReference type="EMBL" id="PDQ20108.1"/>
    </source>
</evidence>
<dbReference type="CDD" id="cd16413">
    <property type="entry name" value="DGQHR_domain"/>
    <property type="match status" value="1"/>
</dbReference>
<evidence type="ECO:0000313" key="2">
    <source>
        <dbReference type="Proteomes" id="UP000219182"/>
    </source>
</evidence>